<keyword evidence="2" id="KW-1185">Reference proteome</keyword>
<protein>
    <recommendedName>
        <fullName evidence="3">Factor VIII intron 22 protein</fullName>
    </recommendedName>
</protein>
<gene>
    <name evidence="1" type="ORF">TKK_002947</name>
</gene>
<reference evidence="1 2" key="1">
    <citation type="journal article" date="2024" name="bioRxiv">
        <title>A reference genome for Trichogramma kaykai: A tiny desert-dwelling parasitoid wasp with competing sex-ratio distorters.</title>
        <authorList>
            <person name="Culotta J."/>
            <person name="Lindsey A.R."/>
        </authorList>
    </citation>
    <scope>NUCLEOTIDE SEQUENCE [LARGE SCALE GENOMIC DNA]</scope>
    <source>
        <strain evidence="1 2">KSX58</strain>
    </source>
</reference>
<proteinExistence type="predicted"/>
<evidence type="ECO:0000313" key="2">
    <source>
        <dbReference type="Proteomes" id="UP001627154"/>
    </source>
</evidence>
<comment type="caution">
    <text evidence="1">The sequence shown here is derived from an EMBL/GenBank/DDBJ whole genome shotgun (WGS) entry which is preliminary data.</text>
</comment>
<dbReference type="Gene3D" id="1.25.40.10">
    <property type="entry name" value="Tetratricopeptide repeat domain"/>
    <property type="match status" value="1"/>
</dbReference>
<dbReference type="Proteomes" id="UP001627154">
    <property type="component" value="Unassembled WGS sequence"/>
</dbReference>
<dbReference type="EMBL" id="JBJJXI010000025">
    <property type="protein sequence ID" value="KAL3404480.1"/>
    <property type="molecule type" value="Genomic_DNA"/>
</dbReference>
<dbReference type="PANTHER" id="PTHR16797">
    <property type="entry name" value="FACTOR VIII-ASSOCIATED GENE 1"/>
    <property type="match status" value="1"/>
</dbReference>
<dbReference type="SUPFAM" id="SSF48452">
    <property type="entry name" value="TPR-like"/>
    <property type="match status" value="1"/>
</dbReference>
<evidence type="ECO:0008006" key="3">
    <source>
        <dbReference type="Google" id="ProtNLM"/>
    </source>
</evidence>
<evidence type="ECO:0000313" key="1">
    <source>
        <dbReference type="EMBL" id="KAL3404480.1"/>
    </source>
</evidence>
<organism evidence="1 2">
    <name type="scientific">Trichogramma kaykai</name>
    <dbReference type="NCBI Taxonomy" id="54128"/>
    <lineage>
        <taxon>Eukaryota</taxon>
        <taxon>Metazoa</taxon>
        <taxon>Ecdysozoa</taxon>
        <taxon>Arthropoda</taxon>
        <taxon>Hexapoda</taxon>
        <taxon>Insecta</taxon>
        <taxon>Pterygota</taxon>
        <taxon>Neoptera</taxon>
        <taxon>Endopterygota</taxon>
        <taxon>Hymenoptera</taxon>
        <taxon>Apocrita</taxon>
        <taxon>Proctotrupomorpha</taxon>
        <taxon>Chalcidoidea</taxon>
        <taxon>Trichogrammatidae</taxon>
        <taxon>Trichogramma</taxon>
    </lineage>
</organism>
<dbReference type="PANTHER" id="PTHR16797:SF4">
    <property type="entry name" value="40-KDA HUNTINGTIN-ASSOCIATED PROTEIN"/>
    <property type="match status" value="1"/>
</dbReference>
<sequence>MTITMKKKKRVEKEDDDNHDFCVNQMSQKHLNSLVCIYLLLSKLIYHRFVKYLNLKIVFNNVDALAISCEQKDLHHYAGCCWLAAARCQGTIGNSITEINLLIRAGRQFLLSNKKSNDIGCLSISQEDHQAAINTFNHTLTRCETKEHFGVMAAGLAIELATALGANTEGIEYLYKSVHAHSTVKAINMLVSYYIKQGNYVSALHVLNELVEMIENHTGSKCTGYYRDILHNCEINKVLLLLILRPSPQRLAPSLAQVLEKYAWAEDNTPTVSTMQEDKMILLQSLVLACQSRNYESLLELENELWSFFNTEQKELLQKLIRTYRKD</sequence>
<dbReference type="InterPro" id="IPR011990">
    <property type="entry name" value="TPR-like_helical_dom_sf"/>
</dbReference>
<dbReference type="AlphaFoldDB" id="A0ABD2XHD3"/>
<name>A0ABD2XHD3_9HYME</name>
<accession>A0ABD2XHD3</accession>
<dbReference type="InterPro" id="IPR039494">
    <property type="entry name" value="F8A"/>
</dbReference>